<feature type="domain" description="BAAT/Acyl-CoA thioester hydrolase C-terminal" evidence="1">
    <location>
        <begin position="3"/>
        <end position="114"/>
    </location>
</feature>
<gene>
    <name evidence="2" type="ORF">ACFPFO_06065</name>
</gene>
<reference evidence="2 3" key="1">
    <citation type="journal article" date="2019" name="Int. J. Syst. Evol. Microbiol.">
        <title>The Global Catalogue of Microorganisms (GCM) 10K type strain sequencing project: providing services to taxonomists for standard genome sequencing and annotation.</title>
        <authorList>
            <consortium name="The Broad Institute Genomics Platform"/>
            <consortium name="The Broad Institute Genome Sequencing Center for Infectious Disease"/>
            <person name="Wu L."/>
            <person name="Ma J."/>
        </authorList>
    </citation>
    <scope>NUCLEOTIDE SEQUENCE [LARGE SCALE GENOMIC DNA]</scope>
    <source>
        <strain evidence="2 3">CGMCC 1.15824</strain>
    </source>
</reference>
<name>A0ABD5QC67_9EURY</name>
<dbReference type="PANTHER" id="PTHR10824:SF4">
    <property type="entry name" value="ACYL-COENZYME A THIOESTERASE 1-LIKE"/>
    <property type="match status" value="1"/>
</dbReference>
<evidence type="ECO:0000313" key="2">
    <source>
        <dbReference type="EMBL" id="MFC4987336.1"/>
    </source>
</evidence>
<dbReference type="RefSeq" id="WP_263623798.1">
    <property type="nucleotide sequence ID" value="NZ_JAIWHV010000040.1"/>
</dbReference>
<comment type="caution">
    <text evidence="2">The sequence shown here is derived from an EMBL/GenBank/DDBJ whole genome shotgun (WGS) entry which is preliminary data.</text>
</comment>
<evidence type="ECO:0000313" key="3">
    <source>
        <dbReference type="Proteomes" id="UP001595925"/>
    </source>
</evidence>
<dbReference type="InterPro" id="IPR029058">
    <property type="entry name" value="AB_hydrolase_fold"/>
</dbReference>
<sequence length="127" mass="13938">MLEAASTDQRREATIPVEETEAALLFVSGSDDAIWPAPAFGNMALARLDALEYDREYDHVVYHDAGHYIGYPYRPTTWRPVDGGLVNGGDPAAHADAQAAAWPQVLDFLDEELSTGEPSDHCERGHQ</sequence>
<keyword evidence="3" id="KW-1185">Reference proteome</keyword>
<dbReference type="PANTHER" id="PTHR10824">
    <property type="entry name" value="ACYL-COENZYME A THIOESTERASE-RELATED"/>
    <property type="match status" value="1"/>
</dbReference>
<accession>A0ABD5QC67</accession>
<dbReference type="GO" id="GO:0016787">
    <property type="term" value="F:hydrolase activity"/>
    <property type="evidence" value="ECO:0007669"/>
    <property type="project" value="UniProtKB-KW"/>
</dbReference>
<dbReference type="Pfam" id="PF08840">
    <property type="entry name" value="BAAT_C"/>
    <property type="match status" value="1"/>
</dbReference>
<organism evidence="2 3">
    <name type="scientific">Saliphagus infecundisoli</name>
    <dbReference type="NCBI Taxonomy" id="1849069"/>
    <lineage>
        <taxon>Archaea</taxon>
        <taxon>Methanobacteriati</taxon>
        <taxon>Methanobacteriota</taxon>
        <taxon>Stenosarchaea group</taxon>
        <taxon>Halobacteria</taxon>
        <taxon>Halobacteriales</taxon>
        <taxon>Natrialbaceae</taxon>
        <taxon>Saliphagus</taxon>
    </lineage>
</organism>
<dbReference type="Proteomes" id="UP001595925">
    <property type="component" value="Unassembled WGS sequence"/>
</dbReference>
<dbReference type="EMBL" id="JBHSJG010000022">
    <property type="protein sequence ID" value="MFC4987336.1"/>
    <property type="molecule type" value="Genomic_DNA"/>
</dbReference>
<dbReference type="AlphaFoldDB" id="A0ABD5QC67"/>
<keyword evidence="2" id="KW-0378">Hydrolase</keyword>
<dbReference type="Gene3D" id="3.40.50.1820">
    <property type="entry name" value="alpha/beta hydrolase"/>
    <property type="match status" value="1"/>
</dbReference>
<dbReference type="SUPFAM" id="SSF53474">
    <property type="entry name" value="alpha/beta-Hydrolases"/>
    <property type="match status" value="1"/>
</dbReference>
<proteinExistence type="predicted"/>
<evidence type="ECO:0000259" key="1">
    <source>
        <dbReference type="Pfam" id="PF08840"/>
    </source>
</evidence>
<protein>
    <submittedName>
        <fullName evidence="2">Acyl-CoA thioester hydrolase/BAAT C-terminal domain-containing protein</fullName>
    </submittedName>
</protein>
<dbReference type="InterPro" id="IPR014940">
    <property type="entry name" value="BAAT_C"/>
</dbReference>